<proteinExistence type="predicted"/>
<dbReference type="Gene3D" id="2.40.128.270">
    <property type="match status" value="1"/>
</dbReference>
<dbReference type="InterPro" id="IPR005184">
    <property type="entry name" value="DUF306_Meta_HslJ"/>
</dbReference>
<evidence type="ECO:0000313" key="3">
    <source>
        <dbReference type="EMBL" id="OEJ15708.1"/>
    </source>
</evidence>
<dbReference type="PANTHER" id="PTHR35535">
    <property type="entry name" value="HEAT SHOCK PROTEIN HSLJ"/>
    <property type="match status" value="1"/>
</dbReference>
<keyword evidence="1" id="KW-0732">Signal</keyword>
<evidence type="ECO:0000313" key="4">
    <source>
        <dbReference type="Proteomes" id="UP000095247"/>
    </source>
</evidence>
<reference evidence="3 4" key="1">
    <citation type="submission" date="2016-08" db="EMBL/GenBank/DDBJ databases">
        <title>Characterization and recognition of Brachyspira hampsonii sp. nov., a novel intestinal spirochete that is pathogenic to pigs.</title>
        <authorList>
            <person name="Mirajkar N."/>
            <person name="La T."/>
            <person name="Phillips N."/>
            <person name="Hampson D."/>
            <person name="Gebhart C."/>
        </authorList>
    </citation>
    <scope>NUCLEOTIDE SEQUENCE [LARGE SCALE GENOMIC DNA]</scope>
    <source>
        <strain evidence="3 4">P280/1</strain>
    </source>
</reference>
<dbReference type="InterPro" id="IPR038670">
    <property type="entry name" value="HslJ-like_sf"/>
</dbReference>
<evidence type="ECO:0000259" key="2">
    <source>
        <dbReference type="Pfam" id="PF03724"/>
    </source>
</evidence>
<name>A0A1E5NHS3_9SPIR</name>
<sequence>MKYIVHILAAVLFIFSCSTAKVSHIEEPTNNSLFGRKFKLVSIYPDMDITIEFTHDTIHGFSAVNNYSSSYTLDGDIFNILSISMTKKSGTSDRIAAEIEYLNMLKNATSYKINGRQLTIYTLLSSENLVFEEF</sequence>
<dbReference type="Proteomes" id="UP000095247">
    <property type="component" value="Unassembled WGS sequence"/>
</dbReference>
<dbReference type="EMBL" id="MDCO01000001">
    <property type="protein sequence ID" value="OEJ15708.1"/>
    <property type="molecule type" value="Genomic_DNA"/>
</dbReference>
<dbReference type="Pfam" id="PF03724">
    <property type="entry name" value="META"/>
    <property type="match status" value="1"/>
</dbReference>
<feature type="chain" id="PRO_5009182372" evidence="1">
    <location>
        <begin position="21"/>
        <end position="134"/>
    </location>
</feature>
<protein>
    <submittedName>
        <fullName evidence="3">Heat-shock protein</fullName>
    </submittedName>
</protein>
<accession>A0A1E5NHS3</accession>
<organism evidence="3 4">
    <name type="scientific">Brachyspira hampsonii</name>
    <dbReference type="NCBI Taxonomy" id="1287055"/>
    <lineage>
        <taxon>Bacteria</taxon>
        <taxon>Pseudomonadati</taxon>
        <taxon>Spirochaetota</taxon>
        <taxon>Spirochaetia</taxon>
        <taxon>Brachyspirales</taxon>
        <taxon>Brachyspiraceae</taxon>
        <taxon>Brachyspira</taxon>
    </lineage>
</organism>
<comment type="caution">
    <text evidence="3">The sequence shown here is derived from an EMBL/GenBank/DDBJ whole genome shotgun (WGS) entry which is preliminary data.</text>
</comment>
<dbReference type="PROSITE" id="PS51257">
    <property type="entry name" value="PROKAR_LIPOPROTEIN"/>
    <property type="match status" value="1"/>
</dbReference>
<dbReference type="InterPro" id="IPR053147">
    <property type="entry name" value="Hsp_HslJ-like"/>
</dbReference>
<evidence type="ECO:0000256" key="1">
    <source>
        <dbReference type="SAM" id="SignalP"/>
    </source>
</evidence>
<feature type="domain" description="DUF306" evidence="2">
    <location>
        <begin position="48"/>
        <end position="129"/>
    </location>
</feature>
<dbReference type="AlphaFoldDB" id="A0A1E5NHS3"/>
<feature type="signal peptide" evidence="1">
    <location>
        <begin position="1"/>
        <end position="20"/>
    </location>
</feature>
<gene>
    <name evidence="3" type="ORF">BFL38_09565</name>
</gene>
<dbReference type="PANTHER" id="PTHR35535:SF2">
    <property type="entry name" value="DUF306 DOMAIN-CONTAINING PROTEIN"/>
    <property type="match status" value="1"/>
</dbReference>
<dbReference type="RefSeq" id="WP_069725189.1">
    <property type="nucleotide sequence ID" value="NZ_MDCO01000001.1"/>
</dbReference>